<sequence>MRQPWRTALFHREERYHPPMHPHFQEHGIMWGCFQDWQPSWCLLPPVIPIAVLYSKIDNENPLKTPSISMHLKTFHHNQNDHDPFVIIQPTPFTTIHLRHIFTEKEKKQDGLESQHYRNKITDAWLQIGQTCRHKLMITNPNKMQNSLHNNRPLHRKCIQTDPSSPKSQAKKRTKTTPLPHRVSPSATPPTLHSTSDIFRYIPVDCYFPNRPHCIHQFQPTPQPTLTLDSTAVASNESCDQFTPRGCKPMFQP</sequence>
<proteinExistence type="predicted"/>
<dbReference type="AlphaFoldDB" id="A0A7S2UIZ3"/>
<evidence type="ECO:0000256" key="1">
    <source>
        <dbReference type="SAM" id="MobiDB-lite"/>
    </source>
</evidence>
<protein>
    <submittedName>
        <fullName evidence="2">Uncharacterized protein</fullName>
    </submittedName>
</protein>
<organism evidence="2">
    <name type="scientific">Attheya septentrionalis</name>
    <dbReference type="NCBI Taxonomy" id="420275"/>
    <lineage>
        <taxon>Eukaryota</taxon>
        <taxon>Sar</taxon>
        <taxon>Stramenopiles</taxon>
        <taxon>Ochrophyta</taxon>
        <taxon>Bacillariophyta</taxon>
        <taxon>Coscinodiscophyceae</taxon>
        <taxon>Chaetocerotophycidae</taxon>
        <taxon>Chaetocerotales</taxon>
        <taxon>Attheyaceae</taxon>
        <taxon>Attheya</taxon>
    </lineage>
</organism>
<reference evidence="2" key="1">
    <citation type="submission" date="2021-01" db="EMBL/GenBank/DDBJ databases">
        <authorList>
            <person name="Corre E."/>
            <person name="Pelletier E."/>
            <person name="Niang G."/>
            <person name="Scheremetjew M."/>
            <person name="Finn R."/>
            <person name="Kale V."/>
            <person name="Holt S."/>
            <person name="Cochrane G."/>
            <person name="Meng A."/>
            <person name="Brown T."/>
            <person name="Cohen L."/>
        </authorList>
    </citation>
    <scope>NUCLEOTIDE SEQUENCE</scope>
    <source>
        <strain evidence="2">CCMP2084</strain>
    </source>
</reference>
<accession>A0A7S2UIZ3</accession>
<gene>
    <name evidence="2" type="ORF">ASEP1449_LOCUS11266</name>
</gene>
<name>A0A7S2UIZ3_9STRA</name>
<feature type="region of interest" description="Disordered" evidence="1">
    <location>
        <begin position="156"/>
        <end position="191"/>
    </location>
</feature>
<dbReference type="EMBL" id="HBHQ01016858">
    <property type="protein sequence ID" value="CAD9819433.1"/>
    <property type="molecule type" value="Transcribed_RNA"/>
</dbReference>
<evidence type="ECO:0000313" key="2">
    <source>
        <dbReference type="EMBL" id="CAD9819433.1"/>
    </source>
</evidence>